<dbReference type="STRING" id="262898.GA0070564_10319"/>
<accession>A0A1C4XDY8</accession>
<dbReference type="EMBL" id="FMCX01000003">
    <property type="protein sequence ID" value="SCF06617.1"/>
    <property type="molecule type" value="Genomic_DNA"/>
</dbReference>
<protein>
    <submittedName>
        <fullName evidence="1">Uncharacterized protein</fullName>
    </submittedName>
</protein>
<evidence type="ECO:0000313" key="1">
    <source>
        <dbReference type="EMBL" id="SCF06617.1"/>
    </source>
</evidence>
<name>A0A1C4XDY8_9ACTN</name>
<dbReference type="Proteomes" id="UP000199504">
    <property type="component" value="Unassembled WGS sequence"/>
</dbReference>
<sequence>MARDVEIDVMLRDKTGPGVTSVERNLKRANEESKKSSSAIGKVVADYHKGFSKLGTAAARWANSGNSSSKKFVRGLVSGMDALASLGSSIGGGLSKAISAAGPHVQVAMGAVLVGAAVAAAPAIAGAIVGGAALGGVVGGLIIASRDARVAGAFDNLKEEIGSGLQDAAKRFIPAALDAVNVARSAFRGMLPDLKRLFDVSATWVAPLTRSIGRAAQSMLSGITQAVTKAGPIIAAIGQGIEMIGKSVGNMFASLSDNGASMGLALKGVFILIASSIDNAGRALNFLVEAFEFFVNKIPGGKKLLDGMKASQDGTKTSAYNLAGGFQALASDSNAAAAGITRLKEKADNLVDSNISLREAQIASRNAISEATETLKRNGKAHGDVTRKGRENESALLALATAFNSEATAGEKSGISAERASNKYHNNRAALIAMAEKAGYSKTQAARLAAQLLKIPNNVHTDINADTRAASAAVTSFQKRVNNLRGKTVTVTVRVQSNGNHYIPGVGTQLKNAGTASWMDASGGNTTSRVGGPRETVKLDNTVNVALDGAPFYAYTARAINESERRTAWRQKVGRR</sequence>
<proteinExistence type="predicted"/>
<dbReference type="RefSeq" id="WP_091607251.1">
    <property type="nucleotide sequence ID" value="NZ_FMCX01000003.1"/>
</dbReference>
<reference evidence="2" key="1">
    <citation type="submission" date="2016-06" db="EMBL/GenBank/DDBJ databases">
        <authorList>
            <person name="Varghese N."/>
            <person name="Submissions Spin"/>
        </authorList>
    </citation>
    <scope>NUCLEOTIDE SEQUENCE [LARGE SCALE GENOMIC DNA]</scope>
    <source>
        <strain evidence="2">DSM 44830</strain>
    </source>
</reference>
<keyword evidence="2" id="KW-1185">Reference proteome</keyword>
<dbReference type="AlphaFoldDB" id="A0A1C4XDY8"/>
<dbReference type="OrthoDB" id="3405392at2"/>
<evidence type="ECO:0000313" key="2">
    <source>
        <dbReference type="Proteomes" id="UP000199504"/>
    </source>
</evidence>
<gene>
    <name evidence="1" type="ORF">GA0070564_10319</name>
</gene>
<organism evidence="1 2">
    <name type="scientific">Micromonospora mirobrigensis</name>
    <dbReference type="NCBI Taxonomy" id="262898"/>
    <lineage>
        <taxon>Bacteria</taxon>
        <taxon>Bacillati</taxon>
        <taxon>Actinomycetota</taxon>
        <taxon>Actinomycetes</taxon>
        <taxon>Micromonosporales</taxon>
        <taxon>Micromonosporaceae</taxon>
        <taxon>Micromonospora</taxon>
    </lineage>
</organism>